<reference evidence="2 3" key="1">
    <citation type="submission" date="2022-11" db="EMBL/GenBank/DDBJ databases">
        <title>Brucella sp. YY2X, whole genome shotgun sequencing project.</title>
        <authorList>
            <person name="Yang Y."/>
        </authorList>
    </citation>
    <scope>NUCLEOTIDE SEQUENCE [LARGE SCALE GENOMIC DNA]</scope>
    <source>
        <strain evidence="2 3">YY2X</strain>
    </source>
</reference>
<evidence type="ECO:0000256" key="1">
    <source>
        <dbReference type="SAM" id="Phobius"/>
    </source>
</evidence>
<keyword evidence="1" id="KW-1133">Transmembrane helix</keyword>
<feature type="transmembrane region" description="Helical" evidence="1">
    <location>
        <begin position="42"/>
        <end position="64"/>
    </location>
</feature>
<evidence type="ECO:0000313" key="3">
    <source>
        <dbReference type="Proteomes" id="UP001301216"/>
    </source>
</evidence>
<accession>A0ABT3QLE7</accession>
<dbReference type="RefSeq" id="WP_265983719.1">
    <property type="nucleotide sequence ID" value="NZ_JAPHAV010000001.1"/>
</dbReference>
<organism evidence="2 3">
    <name type="scientific">Ochrobactrum chromiisoli</name>
    <dbReference type="NCBI Taxonomy" id="2993941"/>
    <lineage>
        <taxon>Bacteria</taxon>
        <taxon>Pseudomonadati</taxon>
        <taxon>Pseudomonadota</taxon>
        <taxon>Alphaproteobacteria</taxon>
        <taxon>Hyphomicrobiales</taxon>
        <taxon>Brucellaceae</taxon>
        <taxon>Brucella/Ochrobactrum group</taxon>
        <taxon>Ochrobactrum</taxon>
    </lineage>
</organism>
<proteinExistence type="predicted"/>
<evidence type="ECO:0000313" key="2">
    <source>
        <dbReference type="EMBL" id="MCX2696407.1"/>
    </source>
</evidence>
<comment type="caution">
    <text evidence="2">The sequence shown here is derived from an EMBL/GenBank/DDBJ whole genome shotgun (WGS) entry which is preliminary data.</text>
</comment>
<dbReference type="Proteomes" id="UP001301216">
    <property type="component" value="Unassembled WGS sequence"/>
</dbReference>
<feature type="transmembrane region" description="Helical" evidence="1">
    <location>
        <begin position="15"/>
        <end position="36"/>
    </location>
</feature>
<gene>
    <name evidence="2" type="ORF">OPR82_06395</name>
</gene>
<dbReference type="EMBL" id="JAPHAV010000001">
    <property type="protein sequence ID" value="MCX2696407.1"/>
    <property type="molecule type" value="Genomic_DNA"/>
</dbReference>
<dbReference type="InterPro" id="IPR057700">
    <property type="entry name" value="DUF7940"/>
</dbReference>
<keyword evidence="1" id="KW-0472">Membrane</keyword>
<sequence>MQLVPDWRHVLRKAWSVRLILLAGLLTGFEVVLPLLGDAYPIPTGLFAILSLVVTMAAFVMRLVSQKVFRDGE</sequence>
<keyword evidence="1" id="KW-0812">Transmembrane</keyword>
<name>A0ABT3QLE7_9HYPH</name>
<protein>
    <submittedName>
        <fullName evidence="2">Uncharacterized protein</fullName>
    </submittedName>
</protein>
<dbReference type="Pfam" id="PF25612">
    <property type="entry name" value="DUF7940"/>
    <property type="match status" value="1"/>
</dbReference>
<keyword evidence="3" id="KW-1185">Reference proteome</keyword>